<keyword evidence="5" id="KW-1003">Cell membrane</keyword>
<keyword evidence="18" id="KW-0594">Phospholipid biosynthesis</keyword>
<evidence type="ECO:0000256" key="25">
    <source>
        <dbReference type="SAM" id="MobiDB-lite"/>
    </source>
</evidence>
<dbReference type="PROSITE" id="PS01069">
    <property type="entry name" value="DAGK_PROKAR"/>
    <property type="match status" value="1"/>
</dbReference>
<evidence type="ECO:0000256" key="20">
    <source>
        <dbReference type="PIRSR" id="PIRSR600829-1"/>
    </source>
</evidence>
<evidence type="ECO:0000256" key="5">
    <source>
        <dbReference type="ARBA" id="ARBA00022475"/>
    </source>
</evidence>
<evidence type="ECO:0000256" key="11">
    <source>
        <dbReference type="ARBA" id="ARBA00022741"/>
    </source>
</evidence>
<dbReference type="EMBL" id="BBYR01000017">
    <property type="protein sequence ID" value="GAP35213.1"/>
    <property type="molecule type" value="Genomic_DNA"/>
</dbReference>
<comment type="catalytic activity">
    <reaction evidence="24">
        <text>a 1,2-diacyl-sn-glycerol + ATP = a 1,2-diacyl-sn-glycero-3-phosphate + ADP + H(+)</text>
        <dbReference type="Rhea" id="RHEA:10272"/>
        <dbReference type="ChEBI" id="CHEBI:15378"/>
        <dbReference type="ChEBI" id="CHEBI:17815"/>
        <dbReference type="ChEBI" id="CHEBI:30616"/>
        <dbReference type="ChEBI" id="CHEBI:58608"/>
        <dbReference type="ChEBI" id="CHEBI:456216"/>
        <dbReference type="EC" id="2.7.1.107"/>
    </reaction>
</comment>
<dbReference type="InterPro" id="IPR036945">
    <property type="entry name" value="DAGK_sf"/>
</dbReference>
<evidence type="ECO:0000256" key="13">
    <source>
        <dbReference type="ARBA" id="ARBA00022840"/>
    </source>
</evidence>
<dbReference type="PANTHER" id="PTHR34299">
    <property type="entry name" value="DIACYLGLYCEROL KINASE"/>
    <property type="match status" value="1"/>
</dbReference>
<feature type="binding site" evidence="22">
    <location>
        <position position="97"/>
    </location>
    <ligand>
        <name>ATP</name>
        <dbReference type="ChEBI" id="CHEBI:30616"/>
    </ligand>
</feature>
<evidence type="ECO:0000256" key="1">
    <source>
        <dbReference type="ARBA" id="ARBA00004429"/>
    </source>
</evidence>
<reference evidence="26 27" key="2">
    <citation type="journal article" date="2016" name="Science">
        <title>A bacterium that degrades and assimilates poly(ethylene terephthalate).</title>
        <authorList>
            <person name="Yoshida S."/>
            <person name="Hiraga K."/>
            <person name="Takehana T."/>
            <person name="Taniguchi I."/>
            <person name="Yamaji H."/>
            <person name="Maeda Y."/>
            <person name="Toyohara K."/>
            <person name="Miyamoto K."/>
            <person name="Kimura Y."/>
            <person name="Oda K."/>
        </authorList>
    </citation>
    <scope>NUCLEOTIDE SEQUENCE [LARGE SCALE GENOMIC DNA]</scope>
    <source>
        <strain evidence="27">NBRC 110686 / TISTR 2288 / 201-F6</strain>
    </source>
</reference>
<evidence type="ECO:0000256" key="19">
    <source>
        <dbReference type="ARBA" id="ARBA00023264"/>
    </source>
</evidence>
<evidence type="ECO:0000256" key="24">
    <source>
        <dbReference type="RuleBase" id="RU363065"/>
    </source>
</evidence>
<feature type="active site" description="Proton acceptor" evidence="20">
    <location>
        <position position="90"/>
    </location>
</feature>
<name>A0A0K8NXW7_PISS1</name>
<comment type="similarity">
    <text evidence="2 24">Belongs to the bacterial diacylglycerol kinase family.</text>
</comment>
<evidence type="ECO:0000256" key="12">
    <source>
        <dbReference type="ARBA" id="ARBA00022777"/>
    </source>
</evidence>
<keyword evidence="11 22" id="KW-0547">Nucleotide-binding</keyword>
<feature type="binding site" evidence="21">
    <location>
        <position position="90"/>
    </location>
    <ligand>
        <name>substrate</name>
    </ligand>
</feature>
<comment type="caution">
    <text evidence="26">The sequence shown here is derived from an EMBL/GenBank/DDBJ whole genome shotgun (WGS) entry which is preliminary data.</text>
</comment>
<dbReference type="Gene3D" id="1.10.287.3610">
    <property type="match status" value="1"/>
</dbReference>
<keyword evidence="17 24" id="KW-0472">Membrane</keyword>
<dbReference type="GO" id="GO:0004143">
    <property type="term" value="F:ATP-dependent diacylglycerol kinase activity"/>
    <property type="evidence" value="ECO:0007669"/>
    <property type="project" value="UniProtKB-EC"/>
</dbReference>
<feature type="region of interest" description="Disordered" evidence="25">
    <location>
        <begin position="1"/>
        <end position="23"/>
    </location>
</feature>
<feature type="binding site" evidence="23">
    <location>
        <position position="97"/>
    </location>
    <ligand>
        <name>a divalent metal cation</name>
        <dbReference type="ChEBI" id="CHEBI:60240"/>
    </ligand>
</feature>
<dbReference type="GO" id="GO:0005524">
    <property type="term" value="F:ATP binding"/>
    <property type="evidence" value="ECO:0007669"/>
    <property type="project" value="UniProtKB-KW"/>
</dbReference>
<evidence type="ECO:0000256" key="6">
    <source>
        <dbReference type="ARBA" id="ARBA00022516"/>
    </source>
</evidence>
<dbReference type="EC" id="2.7.1.107" evidence="3 24"/>
<reference evidence="27" key="1">
    <citation type="submission" date="2015-07" db="EMBL/GenBank/DDBJ databases">
        <title>Discovery of a poly(ethylene terephthalate assimilation.</title>
        <authorList>
            <person name="Yoshida S."/>
            <person name="Hiraga K."/>
            <person name="Takehana T."/>
            <person name="Taniguchi I."/>
            <person name="Yamaji H."/>
            <person name="Maeda Y."/>
            <person name="Toyohara K."/>
            <person name="Miyamoto K."/>
            <person name="Kimura Y."/>
            <person name="Oda K."/>
        </authorList>
    </citation>
    <scope>NUCLEOTIDE SEQUENCE [LARGE SCALE GENOMIC DNA]</scope>
    <source>
        <strain evidence="27">NBRC 110686 / TISTR 2288 / 201-F6</strain>
    </source>
</reference>
<keyword evidence="8 24" id="KW-0808">Transferase</keyword>
<dbReference type="Proteomes" id="UP000037660">
    <property type="component" value="Unassembled WGS sequence"/>
</dbReference>
<dbReference type="PANTHER" id="PTHR34299:SF1">
    <property type="entry name" value="DIACYLGLYCEROL KINASE"/>
    <property type="match status" value="1"/>
</dbReference>
<comment type="cofactor">
    <cofactor evidence="23">
        <name>Mg(2+)</name>
        <dbReference type="ChEBI" id="CHEBI:18420"/>
    </cofactor>
    <text evidence="23">Mn(2+), Zn(2+), Cd(2+) and Co(2+) support activity to lesser extents.</text>
</comment>
<dbReference type="RefSeq" id="WP_082368075.1">
    <property type="nucleotide sequence ID" value="NZ_BBYR01000017.1"/>
</dbReference>
<dbReference type="GO" id="GO:0046872">
    <property type="term" value="F:metal ion binding"/>
    <property type="evidence" value="ECO:0007669"/>
    <property type="project" value="UniProtKB-KW"/>
</dbReference>
<keyword evidence="9 24" id="KW-0812">Transmembrane</keyword>
<evidence type="ECO:0000256" key="18">
    <source>
        <dbReference type="ARBA" id="ARBA00023209"/>
    </source>
</evidence>
<feature type="binding site" evidence="22">
    <location>
        <begin position="115"/>
        <end position="116"/>
    </location>
    <ligand>
        <name>ATP</name>
        <dbReference type="ChEBI" id="CHEBI:30616"/>
    </ligand>
</feature>
<keyword evidence="14 23" id="KW-0460">Magnesium</keyword>
<accession>A0A0K8NXW7</accession>
<feature type="binding site" evidence="22">
    <location>
        <position position="30"/>
    </location>
    <ligand>
        <name>ATP</name>
        <dbReference type="ChEBI" id="CHEBI:30616"/>
    </ligand>
</feature>
<keyword evidence="13 22" id="KW-0067">ATP-binding</keyword>
<sequence length="143" mass="15090">MSSAHPGARRADGPPAPGATALKGRTGLDRVLHAAGHSLRGLRDAWRGEAAFRQELVLAAIALPLAVWLGRGWVETALLLGSLVLVLIVELLNSAIEATVDRVSMDLHELSRRAKDMGSAAVLLALLLCGGVWGTALWQRFAG</sequence>
<evidence type="ECO:0000256" key="7">
    <source>
        <dbReference type="ARBA" id="ARBA00022519"/>
    </source>
</evidence>
<keyword evidence="7 24" id="KW-0997">Cell inner membrane</keyword>
<evidence type="ECO:0000256" key="15">
    <source>
        <dbReference type="ARBA" id="ARBA00022989"/>
    </source>
</evidence>
<keyword evidence="12 24" id="KW-0418">Kinase</keyword>
<evidence type="ECO:0000256" key="2">
    <source>
        <dbReference type="ARBA" id="ARBA00005967"/>
    </source>
</evidence>
<dbReference type="OrthoDB" id="9796011at2"/>
<evidence type="ECO:0000256" key="16">
    <source>
        <dbReference type="ARBA" id="ARBA00023098"/>
    </source>
</evidence>
<dbReference type="InterPro" id="IPR000829">
    <property type="entry name" value="DAGK"/>
</dbReference>
<feature type="binding site" evidence="21">
    <location>
        <begin position="43"/>
        <end position="46"/>
    </location>
    <ligand>
        <name>substrate</name>
    </ligand>
</feature>
<evidence type="ECO:0000256" key="9">
    <source>
        <dbReference type="ARBA" id="ARBA00022692"/>
    </source>
</evidence>
<feature type="binding site" evidence="22">
    <location>
        <position position="49"/>
    </location>
    <ligand>
        <name>ATP</name>
        <dbReference type="ChEBI" id="CHEBI:30616"/>
    </ligand>
</feature>
<dbReference type="STRING" id="1547922.ISF6_0804"/>
<evidence type="ECO:0000313" key="27">
    <source>
        <dbReference type="Proteomes" id="UP000037660"/>
    </source>
</evidence>
<evidence type="ECO:0000256" key="8">
    <source>
        <dbReference type="ARBA" id="ARBA00022679"/>
    </source>
</evidence>
<evidence type="ECO:0000256" key="4">
    <source>
        <dbReference type="ARBA" id="ARBA00017575"/>
    </source>
</evidence>
<evidence type="ECO:0000256" key="23">
    <source>
        <dbReference type="PIRSR" id="PIRSR600829-4"/>
    </source>
</evidence>
<feature type="transmembrane region" description="Helical" evidence="24">
    <location>
        <begin position="117"/>
        <end position="138"/>
    </location>
</feature>
<proteinExistence type="inferred from homology"/>
<keyword evidence="27" id="KW-1185">Reference proteome</keyword>
<evidence type="ECO:0000313" key="26">
    <source>
        <dbReference type="EMBL" id="GAP35213.1"/>
    </source>
</evidence>
<dbReference type="InterPro" id="IPR033718">
    <property type="entry name" value="DAGK_prok"/>
</dbReference>
<dbReference type="CDD" id="cd14264">
    <property type="entry name" value="DAGK_IM"/>
    <property type="match status" value="1"/>
</dbReference>
<dbReference type="GO" id="GO:0005886">
    <property type="term" value="C:plasma membrane"/>
    <property type="evidence" value="ECO:0007669"/>
    <property type="project" value="UniProtKB-SubCell"/>
</dbReference>
<feature type="transmembrane region" description="Helical" evidence="24">
    <location>
        <begin position="76"/>
        <end position="96"/>
    </location>
</feature>
<evidence type="ECO:0000256" key="14">
    <source>
        <dbReference type="ARBA" id="ARBA00022842"/>
    </source>
</evidence>
<evidence type="ECO:0000256" key="10">
    <source>
        <dbReference type="ARBA" id="ARBA00022723"/>
    </source>
</evidence>
<dbReference type="AlphaFoldDB" id="A0A0K8NXW7"/>
<feature type="binding site" evidence="21">
    <location>
        <begin position="133"/>
        <end position="138"/>
    </location>
    <ligand>
        <name>substrate</name>
    </ligand>
</feature>
<dbReference type="GO" id="GO:0006654">
    <property type="term" value="P:phosphatidic acid biosynthetic process"/>
    <property type="evidence" value="ECO:0007669"/>
    <property type="project" value="InterPro"/>
</dbReference>
<evidence type="ECO:0000256" key="22">
    <source>
        <dbReference type="PIRSR" id="PIRSR600829-3"/>
    </source>
</evidence>
<gene>
    <name evidence="26" type="ORF">ISF6_0804</name>
</gene>
<comment type="subcellular location">
    <subcellularLocation>
        <location evidence="1 24">Cell inner membrane</location>
        <topology evidence="1 24">Multi-pass membrane protein</topology>
    </subcellularLocation>
</comment>
<protein>
    <recommendedName>
        <fullName evidence="4 24">Diacylglycerol kinase</fullName>
        <ecNumber evidence="3 24">2.7.1.107</ecNumber>
    </recommendedName>
</protein>
<feature type="binding site" evidence="21">
    <location>
        <position position="30"/>
    </location>
    <ligand>
        <name>substrate</name>
    </ligand>
</feature>
<keyword evidence="15 24" id="KW-1133">Transmembrane helix</keyword>
<evidence type="ECO:0000256" key="3">
    <source>
        <dbReference type="ARBA" id="ARBA00012133"/>
    </source>
</evidence>
<evidence type="ECO:0000256" key="21">
    <source>
        <dbReference type="PIRSR" id="PIRSR600829-2"/>
    </source>
</evidence>
<comment type="function">
    <text evidence="24">Catalyzes the ATP-dependent phosphorylation of sn-l,2-diacylglycerol (DAG) to phosphatidic acid. Involved in the recycling of diacylglycerol produced as a by-product during membrane-derived oligosaccharide (MDO) biosynthesis.</text>
</comment>
<keyword evidence="16 24" id="KW-0443">Lipid metabolism</keyword>
<keyword evidence="6" id="KW-0444">Lipid biosynthesis</keyword>
<feature type="binding site" evidence="21">
    <location>
        <position position="119"/>
    </location>
    <ligand>
        <name>substrate</name>
    </ligand>
</feature>
<feature type="binding site" evidence="23">
    <location>
        <position position="49"/>
    </location>
    <ligand>
        <name>a divalent metal cation</name>
        <dbReference type="ChEBI" id="CHEBI:60240"/>
    </ligand>
</feature>
<keyword evidence="19 24" id="KW-1208">Phospholipid metabolism</keyword>
<feature type="binding site" evidence="21">
    <location>
        <begin position="51"/>
        <end position="55"/>
    </location>
    <ligand>
        <name>substrate</name>
    </ligand>
</feature>
<keyword evidence="10 23" id="KW-0479">Metal-binding</keyword>
<evidence type="ECO:0000256" key="17">
    <source>
        <dbReference type="ARBA" id="ARBA00023136"/>
    </source>
</evidence>
<organism evidence="26 27">
    <name type="scientific">Piscinibacter sakaiensis</name>
    <name type="common">Ideonella sakaiensis</name>
    <dbReference type="NCBI Taxonomy" id="1547922"/>
    <lineage>
        <taxon>Bacteria</taxon>
        <taxon>Pseudomonadati</taxon>
        <taxon>Pseudomonadota</taxon>
        <taxon>Betaproteobacteria</taxon>
        <taxon>Burkholderiales</taxon>
        <taxon>Sphaerotilaceae</taxon>
        <taxon>Piscinibacter</taxon>
    </lineage>
</organism>
<dbReference type="Pfam" id="PF01219">
    <property type="entry name" value="DAGK_prokar"/>
    <property type="match status" value="1"/>
</dbReference>
<feature type="transmembrane region" description="Helical" evidence="24">
    <location>
        <begin position="50"/>
        <end position="70"/>
    </location>
</feature>